<dbReference type="Pfam" id="PF07730">
    <property type="entry name" value="HisKA_3"/>
    <property type="match status" value="1"/>
</dbReference>
<evidence type="ECO:0000256" key="17">
    <source>
        <dbReference type="ARBA" id="ARBA00023014"/>
    </source>
</evidence>
<keyword evidence="13" id="KW-0418">Kinase</keyword>
<evidence type="ECO:0000256" key="16">
    <source>
        <dbReference type="ARBA" id="ARBA00023012"/>
    </source>
</evidence>
<feature type="transmembrane region" description="Helical" evidence="22">
    <location>
        <begin position="268"/>
        <end position="292"/>
    </location>
</feature>
<dbReference type="SUPFAM" id="SSF55874">
    <property type="entry name" value="ATPase domain of HSP90 chaperone/DNA topoisomerase II/histidine kinase"/>
    <property type="match status" value="1"/>
</dbReference>
<keyword evidence="24" id="KW-0067">ATP-binding</keyword>
<evidence type="ECO:0000256" key="21">
    <source>
        <dbReference type="SAM" id="Coils"/>
    </source>
</evidence>
<dbReference type="EC" id="2.7.13.3" evidence="5"/>
<evidence type="ECO:0000256" key="2">
    <source>
        <dbReference type="ARBA" id="ARBA00001966"/>
    </source>
</evidence>
<evidence type="ECO:0000256" key="20">
    <source>
        <dbReference type="ARBA" id="ARBA00030800"/>
    </source>
</evidence>
<comment type="caution">
    <text evidence="24">The sequence shown here is derived from an EMBL/GenBank/DDBJ whole genome shotgun (WGS) entry which is preliminary data.</text>
</comment>
<evidence type="ECO:0000313" key="24">
    <source>
        <dbReference type="EMBL" id="MFD1939698.1"/>
    </source>
</evidence>
<dbReference type="Pfam" id="PF02518">
    <property type="entry name" value="HATPase_c"/>
    <property type="match status" value="1"/>
</dbReference>
<dbReference type="PROSITE" id="PS50109">
    <property type="entry name" value="HIS_KIN"/>
    <property type="match status" value="1"/>
</dbReference>
<organism evidence="24 25">
    <name type="scientific">Nonomuraea mangrovi</name>
    <dbReference type="NCBI Taxonomy" id="2316207"/>
    <lineage>
        <taxon>Bacteria</taxon>
        <taxon>Bacillati</taxon>
        <taxon>Actinomycetota</taxon>
        <taxon>Actinomycetes</taxon>
        <taxon>Streptosporangiales</taxon>
        <taxon>Streptosporangiaceae</taxon>
        <taxon>Nonomuraea</taxon>
    </lineage>
</organism>
<dbReference type="InterPro" id="IPR011712">
    <property type="entry name" value="Sig_transdc_His_kin_sub3_dim/P"/>
</dbReference>
<keyword evidence="24" id="KW-0547">Nucleotide-binding</keyword>
<evidence type="ECO:0000256" key="3">
    <source>
        <dbReference type="ARBA" id="ARBA00004496"/>
    </source>
</evidence>
<evidence type="ECO:0000256" key="9">
    <source>
        <dbReference type="ARBA" id="ARBA00022490"/>
    </source>
</evidence>
<keyword evidence="25" id="KW-1185">Reference proteome</keyword>
<name>A0ABW4TCG4_9ACTN</name>
<evidence type="ECO:0000256" key="15">
    <source>
        <dbReference type="ARBA" id="ARBA00023004"/>
    </source>
</evidence>
<proteinExistence type="predicted"/>
<reference evidence="25" key="1">
    <citation type="journal article" date="2019" name="Int. J. Syst. Evol. Microbiol.">
        <title>The Global Catalogue of Microorganisms (GCM) 10K type strain sequencing project: providing services to taxonomists for standard genome sequencing and annotation.</title>
        <authorList>
            <consortium name="The Broad Institute Genomics Platform"/>
            <consortium name="The Broad Institute Genome Sequencing Center for Infectious Disease"/>
            <person name="Wu L."/>
            <person name="Ma J."/>
        </authorList>
    </citation>
    <scope>NUCLEOTIDE SEQUENCE [LARGE SCALE GENOMIC DNA]</scope>
    <source>
        <strain evidence="25">ICMP 6774ER</strain>
    </source>
</reference>
<feature type="transmembrane region" description="Helical" evidence="22">
    <location>
        <begin position="180"/>
        <end position="202"/>
    </location>
</feature>
<evidence type="ECO:0000256" key="8">
    <source>
        <dbReference type="ARBA" id="ARBA00022485"/>
    </source>
</evidence>
<dbReference type="PANTHER" id="PTHR24421:SF37">
    <property type="entry name" value="SENSOR HISTIDINE KINASE NARS"/>
    <property type="match status" value="1"/>
</dbReference>
<keyword evidence="15" id="KW-0408">Iron</keyword>
<evidence type="ECO:0000256" key="10">
    <source>
        <dbReference type="ARBA" id="ARBA00022679"/>
    </source>
</evidence>
<dbReference type="CDD" id="cd16917">
    <property type="entry name" value="HATPase_UhpB-NarQ-NarX-like"/>
    <property type="match status" value="1"/>
</dbReference>
<keyword evidence="14 22" id="KW-1133">Transmembrane helix</keyword>
<feature type="domain" description="Histidine kinase" evidence="23">
    <location>
        <begin position="458"/>
        <end position="650"/>
    </location>
</feature>
<comment type="subcellular location">
    <subcellularLocation>
        <location evidence="4">Cell membrane</location>
        <topology evidence="4">Multi-pass membrane protein</topology>
    </subcellularLocation>
    <subcellularLocation>
        <location evidence="3">Cytoplasm</location>
    </subcellularLocation>
</comment>
<keyword evidence="8" id="KW-0004">4Fe-4S</keyword>
<dbReference type="SUPFAM" id="SSF55781">
    <property type="entry name" value="GAF domain-like"/>
    <property type="match status" value="1"/>
</dbReference>
<feature type="transmembrane region" description="Helical" evidence="22">
    <location>
        <begin position="68"/>
        <end position="89"/>
    </location>
</feature>
<dbReference type="InterPro" id="IPR050482">
    <property type="entry name" value="Sensor_HK_TwoCompSys"/>
</dbReference>
<dbReference type="InterPro" id="IPR005467">
    <property type="entry name" value="His_kinase_dom"/>
</dbReference>
<dbReference type="Gene3D" id="3.30.565.10">
    <property type="entry name" value="Histidine kinase-like ATPase, C-terminal domain"/>
    <property type="match status" value="1"/>
</dbReference>
<evidence type="ECO:0000256" key="7">
    <source>
        <dbReference type="ARBA" id="ARBA00022475"/>
    </source>
</evidence>
<evidence type="ECO:0000256" key="18">
    <source>
        <dbReference type="ARBA" id="ARBA00023136"/>
    </source>
</evidence>
<dbReference type="PANTHER" id="PTHR24421">
    <property type="entry name" value="NITRATE/NITRITE SENSOR PROTEIN NARX-RELATED"/>
    <property type="match status" value="1"/>
</dbReference>
<feature type="coiled-coil region" evidence="21">
    <location>
        <begin position="487"/>
        <end position="514"/>
    </location>
</feature>
<keyword evidence="7" id="KW-1003">Cell membrane</keyword>
<dbReference type="SMART" id="SM00387">
    <property type="entry name" value="HATPase_c"/>
    <property type="match status" value="1"/>
</dbReference>
<keyword evidence="18 22" id="KW-0472">Membrane</keyword>
<evidence type="ECO:0000256" key="12">
    <source>
        <dbReference type="ARBA" id="ARBA00022723"/>
    </source>
</evidence>
<evidence type="ECO:0000259" key="23">
    <source>
        <dbReference type="PROSITE" id="PS50109"/>
    </source>
</evidence>
<dbReference type="RefSeq" id="WP_379582208.1">
    <property type="nucleotide sequence ID" value="NZ_JBHUFV010000094.1"/>
</dbReference>
<evidence type="ECO:0000256" key="11">
    <source>
        <dbReference type="ARBA" id="ARBA00022692"/>
    </source>
</evidence>
<keyword evidence="17" id="KW-0411">Iron-sulfur</keyword>
<dbReference type="PRINTS" id="PR00344">
    <property type="entry name" value="BCTRLSENSOR"/>
</dbReference>
<evidence type="ECO:0000313" key="25">
    <source>
        <dbReference type="Proteomes" id="UP001597368"/>
    </source>
</evidence>
<evidence type="ECO:0000256" key="4">
    <source>
        <dbReference type="ARBA" id="ARBA00004651"/>
    </source>
</evidence>
<accession>A0ABW4TCG4</accession>
<feature type="transmembrane region" description="Helical" evidence="22">
    <location>
        <begin position="43"/>
        <end position="61"/>
    </location>
</feature>
<keyword evidence="21" id="KW-0175">Coiled coil</keyword>
<feature type="transmembrane region" description="Helical" evidence="22">
    <location>
        <begin position="239"/>
        <end position="256"/>
    </location>
</feature>
<comment type="catalytic activity">
    <reaction evidence="1">
        <text>ATP + protein L-histidine = ADP + protein N-phospho-L-histidine.</text>
        <dbReference type="EC" id="2.7.13.3"/>
    </reaction>
</comment>
<gene>
    <name evidence="24" type="ORF">ACFSKW_50405</name>
</gene>
<feature type="transmembrane region" description="Helical" evidence="22">
    <location>
        <begin position="214"/>
        <end position="233"/>
    </location>
</feature>
<evidence type="ECO:0000256" key="6">
    <source>
        <dbReference type="ARBA" id="ARBA00017322"/>
    </source>
</evidence>
<dbReference type="InterPro" id="IPR036890">
    <property type="entry name" value="HATPase_C_sf"/>
</dbReference>
<feature type="transmembrane region" description="Helical" evidence="22">
    <location>
        <begin position="101"/>
        <end position="125"/>
    </location>
</feature>
<evidence type="ECO:0000256" key="5">
    <source>
        <dbReference type="ARBA" id="ARBA00012438"/>
    </source>
</evidence>
<evidence type="ECO:0000256" key="22">
    <source>
        <dbReference type="SAM" id="Phobius"/>
    </source>
</evidence>
<keyword evidence="10" id="KW-0808">Transferase</keyword>
<dbReference type="Proteomes" id="UP001597368">
    <property type="component" value="Unassembled WGS sequence"/>
</dbReference>
<comment type="function">
    <text evidence="19">Member of the two-component regulatory system NreB/NreC involved in the control of dissimilatory nitrate/nitrite reduction in response to oxygen. NreB functions as a direct oxygen sensor histidine kinase which is autophosphorylated, in the absence of oxygen, probably at the conserved histidine residue, and transfers its phosphate group probably to a conserved aspartate residue of NreC. NreB/NreC activates the expression of the nitrate (narGHJI) and nitrite (nir) reductase operons, as well as the putative nitrate transporter gene narT.</text>
</comment>
<keyword evidence="12" id="KW-0479">Metal-binding</keyword>
<keyword evidence="11 22" id="KW-0812">Transmembrane</keyword>
<keyword evidence="16" id="KW-0902">Two-component regulatory system</keyword>
<dbReference type="InterPro" id="IPR004358">
    <property type="entry name" value="Sig_transdc_His_kin-like_C"/>
</dbReference>
<dbReference type="EMBL" id="JBHUFV010000094">
    <property type="protein sequence ID" value="MFD1939698.1"/>
    <property type="molecule type" value="Genomic_DNA"/>
</dbReference>
<evidence type="ECO:0000256" key="19">
    <source>
        <dbReference type="ARBA" id="ARBA00024827"/>
    </source>
</evidence>
<protein>
    <recommendedName>
        <fullName evidence="6">Oxygen sensor histidine kinase NreB</fullName>
        <ecNumber evidence="5">2.7.13.3</ecNumber>
    </recommendedName>
    <alternativeName>
        <fullName evidence="20">Nitrogen regulation protein B</fullName>
    </alternativeName>
</protein>
<keyword evidence="9" id="KW-0963">Cytoplasm</keyword>
<feature type="transmembrane region" description="Helical" evidence="22">
    <location>
        <begin position="137"/>
        <end position="160"/>
    </location>
</feature>
<sequence>MSGAVSRAIATWLAVAVAVETALSGLLFWRSGLPLAELVDGNGLTAMLAGLSTGAVGAFVVRRTPGNALGWVFVGCGQSEALASIGWSYHVAEPGSPLDGVAAWVGAYAWMPGFLMFAGLVTVLYPDGRPAWRPLAWASGLCCAIATLTASTLQGPMAGIGPRAVNPLAPGGGWEQIGEGVTLAFFYATVVCGLAGGVLLVVRTLRATGVQRRRLAWFCPSVVLAIVAALLPGGTLPNLLSAVFFPIGLGVAMVRHRLFDGDRLLNRTLVYTALTLLVAGVFGLGVGLASAALGGPGVGAVLAAVVITLGLSPARTAVQQVVDRLLYGARRDPYQALTDLGQRLSAALAPEEVLPIIVRTVAGALRQPYVAVRLVGESAPAAAFGTAGAAAVDVPLRHAGEDVGVLALGQPVVDPGDERLLLDFAQRAGTAAHAVRLTHELRRSRDNLLIAREEERHRISRDLHDGLGPALAGVALGLDAARRSASSEQAAELLTRLEREVKDGLENVKRLVSDLRPTLLEQCGLVEALRRHCEMISARGLLQAVLEIGELPPLPPDVEVAACRIALEALTNATRHARATRCTVHVSATGAALHLSVRDDGTGIPPDLVVARGLGLASMRERAAELGGECLISDAPGGGTLVSAALPLTSPAAGPACSPARLP</sequence>
<comment type="cofactor">
    <cofactor evidence="2">
        <name>[4Fe-4S] cluster</name>
        <dbReference type="ChEBI" id="CHEBI:49883"/>
    </cofactor>
</comment>
<evidence type="ECO:0000256" key="14">
    <source>
        <dbReference type="ARBA" id="ARBA00022989"/>
    </source>
</evidence>
<dbReference type="InterPro" id="IPR003594">
    <property type="entry name" value="HATPase_dom"/>
</dbReference>
<evidence type="ECO:0000256" key="1">
    <source>
        <dbReference type="ARBA" id="ARBA00000085"/>
    </source>
</evidence>
<dbReference type="GO" id="GO:0005524">
    <property type="term" value="F:ATP binding"/>
    <property type="evidence" value="ECO:0007669"/>
    <property type="project" value="UniProtKB-KW"/>
</dbReference>
<dbReference type="Gene3D" id="1.20.5.1930">
    <property type="match status" value="1"/>
</dbReference>
<evidence type="ECO:0000256" key="13">
    <source>
        <dbReference type="ARBA" id="ARBA00022777"/>
    </source>
</evidence>